<dbReference type="RefSeq" id="WP_378288074.1">
    <property type="nucleotide sequence ID" value="NZ_JBHSON010000081.1"/>
</dbReference>
<evidence type="ECO:0000313" key="2">
    <source>
        <dbReference type="EMBL" id="MFC5752115.1"/>
    </source>
</evidence>
<keyword evidence="1" id="KW-1133">Transmembrane helix</keyword>
<name>A0ABW1AD92_9ACTN</name>
<keyword evidence="3" id="KW-1185">Reference proteome</keyword>
<dbReference type="Proteomes" id="UP001596074">
    <property type="component" value="Unassembled WGS sequence"/>
</dbReference>
<feature type="transmembrane region" description="Helical" evidence="1">
    <location>
        <begin position="173"/>
        <end position="194"/>
    </location>
</feature>
<protein>
    <recommendedName>
        <fullName evidence="4">DUF2812 domain-containing protein</fullName>
    </recommendedName>
</protein>
<comment type="caution">
    <text evidence="2">The sequence shown here is derived from an EMBL/GenBank/DDBJ whole genome shotgun (WGS) entry which is preliminary data.</text>
</comment>
<gene>
    <name evidence="2" type="ORF">ACFPZN_41450</name>
</gene>
<organism evidence="2 3">
    <name type="scientific">Actinomadura rugatobispora</name>
    <dbReference type="NCBI Taxonomy" id="1994"/>
    <lineage>
        <taxon>Bacteria</taxon>
        <taxon>Bacillati</taxon>
        <taxon>Actinomycetota</taxon>
        <taxon>Actinomycetes</taxon>
        <taxon>Streptosporangiales</taxon>
        <taxon>Thermomonosporaceae</taxon>
        <taxon>Actinomadura</taxon>
    </lineage>
</organism>
<keyword evidence="1" id="KW-0472">Membrane</keyword>
<accession>A0ABW1AD92</accession>
<evidence type="ECO:0008006" key="4">
    <source>
        <dbReference type="Google" id="ProtNLM"/>
    </source>
</evidence>
<feature type="transmembrane region" description="Helical" evidence="1">
    <location>
        <begin position="206"/>
        <end position="225"/>
    </location>
</feature>
<evidence type="ECO:0000313" key="3">
    <source>
        <dbReference type="Proteomes" id="UP001596074"/>
    </source>
</evidence>
<reference evidence="3" key="1">
    <citation type="journal article" date="2019" name="Int. J. Syst. Evol. Microbiol.">
        <title>The Global Catalogue of Microorganisms (GCM) 10K type strain sequencing project: providing services to taxonomists for standard genome sequencing and annotation.</title>
        <authorList>
            <consortium name="The Broad Institute Genomics Platform"/>
            <consortium name="The Broad Institute Genome Sequencing Center for Infectious Disease"/>
            <person name="Wu L."/>
            <person name="Ma J."/>
        </authorList>
    </citation>
    <scope>NUCLEOTIDE SEQUENCE [LARGE SCALE GENOMIC DNA]</scope>
    <source>
        <strain evidence="3">KCTC 42087</strain>
    </source>
</reference>
<evidence type="ECO:0000256" key="1">
    <source>
        <dbReference type="SAM" id="Phobius"/>
    </source>
</evidence>
<sequence>MTTAYYDDLAGLLLARGLPAEEVADTVGRLAAHAAGADPKNEYGPCAALAERLTGAASGPVDGAPSPETDPTARTRTWTADAFGDRARLDAFGAAGWEVERVDERDRFVARRDLTDPRRWEYRRETGDAAPPDGDWEPCGTWLCFRYYKRPAQDGPGDLSGEIPRTSSRRAQLSLMVACYVATLAAIGLGWTIFNGSGSGSGTGLGFLGGFLIGGAVAAGALVIARARRP</sequence>
<proteinExistence type="predicted"/>
<keyword evidence="1" id="KW-0812">Transmembrane</keyword>
<dbReference type="EMBL" id="JBHSON010000081">
    <property type="protein sequence ID" value="MFC5752115.1"/>
    <property type="molecule type" value="Genomic_DNA"/>
</dbReference>